<dbReference type="EMBL" id="FN649728">
    <property type="protein sequence ID" value="CBN78861.1"/>
    <property type="molecule type" value="Genomic_DNA"/>
</dbReference>
<evidence type="ECO:0000313" key="3">
    <source>
        <dbReference type="Proteomes" id="UP000002630"/>
    </source>
</evidence>
<accession>D8LFW2</accession>
<feature type="compositionally biased region" description="Low complexity" evidence="1">
    <location>
        <begin position="17"/>
        <end position="29"/>
    </location>
</feature>
<evidence type="ECO:0000313" key="2">
    <source>
        <dbReference type="EMBL" id="CBN78861.1"/>
    </source>
</evidence>
<name>D8LFW2_ECTSI</name>
<reference evidence="2 3" key="1">
    <citation type="journal article" date="2010" name="Nature">
        <title>The Ectocarpus genome and the independent evolution of multicellularity in brown algae.</title>
        <authorList>
            <person name="Cock J.M."/>
            <person name="Sterck L."/>
            <person name="Rouze P."/>
            <person name="Scornet D."/>
            <person name="Allen A.E."/>
            <person name="Amoutzias G."/>
            <person name="Anthouard V."/>
            <person name="Artiguenave F."/>
            <person name="Aury J.M."/>
            <person name="Badger J.H."/>
            <person name="Beszteri B."/>
            <person name="Billiau K."/>
            <person name="Bonnet E."/>
            <person name="Bothwell J.H."/>
            <person name="Bowler C."/>
            <person name="Boyen C."/>
            <person name="Brownlee C."/>
            <person name="Carrano C.J."/>
            <person name="Charrier B."/>
            <person name="Cho G.Y."/>
            <person name="Coelho S.M."/>
            <person name="Collen J."/>
            <person name="Corre E."/>
            <person name="Da Silva C."/>
            <person name="Delage L."/>
            <person name="Delaroque N."/>
            <person name="Dittami S.M."/>
            <person name="Doulbeau S."/>
            <person name="Elias M."/>
            <person name="Farnham G."/>
            <person name="Gachon C.M."/>
            <person name="Gschloessl B."/>
            <person name="Heesch S."/>
            <person name="Jabbari K."/>
            <person name="Jubin C."/>
            <person name="Kawai H."/>
            <person name="Kimura K."/>
            <person name="Kloareg B."/>
            <person name="Kupper F.C."/>
            <person name="Lang D."/>
            <person name="Le Bail A."/>
            <person name="Leblanc C."/>
            <person name="Lerouge P."/>
            <person name="Lohr M."/>
            <person name="Lopez P.J."/>
            <person name="Martens C."/>
            <person name="Maumus F."/>
            <person name="Michel G."/>
            <person name="Miranda-Saavedra D."/>
            <person name="Morales J."/>
            <person name="Moreau H."/>
            <person name="Motomura T."/>
            <person name="Nagasato C."/>
            <person name="Napoli C.A."/>
            <person name="Nelson D.R."/>
            <person name="Nyvall-Collen P."/>
            <person name="Peters A.F."/>
            <person name="Pommier C."/>
            <person name="Potin P."/>
            <person name="Poulain J."/>
            <person name="Quesneville H."/>
            <person name="Read B."/>
            <person name="Rensing S.A."/>
            <person name="Ritter A."/>
            <person name="Rousvoal S."/>
            <person name="Samanta M."/>
            <person name="Samson G."/>
            <person name="Schroeder D.C."/>
            <person name="Segurens B."/>
            <person name="Strittmatter M."/>
            <person name="Tonon T."/>
            <person name="Tregear J.W."/>
            <person name="Valentin K."/>
            <person name="von Dassow P."/>
            <person name="Yamagishi T."/>
            <person name="Van de Peer Y."/>
            <person name="Wincker P."/>
        </authorList>
    </citation>
    <scope>NUCLEOTIDE SEQUENCE [LARGE SCALE GENOMIC DNA]</scope>
    <source>
        <strain evidence="3">Ec32 / CCAP1310/4</strain>
    </source>
</reference>
<dbReference type="AlphaFoldDB" id="D8LFW2"/>
<organism evidence="2 3">
    <name type="scientific">Ectocarpus siliculosus</name>
    <name type="common">Brown alga</name>
    <name type="synonym">Conferva siliculosa</name>
    <dbReference type="NCBI Taxonomy" id="2880"/>
    <lineage>
        <taxon>Eukaryota</taxon>
        <taxon>Sar</taxon>
        <taxon>Stramenopiles</taxon>
        <taxon>Ochrophyta</taxon>
        <taxon>PX clade</taxon>
        <taxon>Phaeophyceae</taxon>
        <taxon>Ectocarpales</taxon>
        <taxon>Ectocarpaceae</taxon>
        <taxon>Ectocarpus</taxon>
    </lineage>
</organism>
<sequence length="204" mass="22819">MGGGEKSVKRKGTIGRSSSGDGSNKPSSNISGQHNSRNDNDNGTKSDKSDKMSGDKNTKKNGKGCRNKGFEDDDNVPAGSWVQHLHKQGYMFWRNNHTGECTRDLFFGPWGSYPTVQYRELVPASFAPTFVDKNEENASATVDKGKGKGSKKDDEEQQGPPPAIWFVSLLPELQPWEEIYHPVTGEKHWRHRATGEERQKDPLW</sequence>
<feature type="region of interest" description="Disordered" evidence="1">
    <location>
        <begin position="137"/>
        <end position="162"/>
    </location>
</feature>
<protein>
    <submittedName>
        <fullName evidence="2">Uncharacterized protein</fullName>
    </submittedName>
</protein>
<keyword evidence="3" id="KW-1185">Reference proteome</keyword>
<feature type="region of interest" description="Disordered" evidence="1">
    <location>
        <begin position="1"/>
        <end position="77"/>
    </location>
</feature>
<dbReference type="InParanoid" id="D8LFW2"/>
<gene>
    <name evidence="2" type="ORF">Esi_0152_0026</name>
</gene>
<dbReference type="EMBL" id="FN648082">
    <property type="protein sequence ID" value="CBN78861.1"/>
    <property type="molecule type" value="Genomic_DNA"/>
</dbReference>
<feature type="compositionally biased region" description="Basic and acidic residues" evidence="1">
    <location>
        <begin position="143"/>
        <end position="154"/>
    </location>
</feature>
<proteinExistence type="predicted"/>
<dbReference type="Proteomes" id="UP000002630">
    <property type="component" value="Linkage Group LG03"/>
</dbReference>
<evidence type="ECO:0000256" key="1">
    <source>
        <dbReference type="SAM" id="MobiDB-lite"/>
    </source>
</evidence>
<feature type="compositionally biased region" description="Basic and acidic residues" evidence="1">
    <location>
        <begin position="36"/>
        <end position="58"/>
    </location>
</feature>